<reference evidence="4 5" key="1">
    <citation type="submission" date="2016-11" db="EMBL/GenBank/DDBJ databases">
        <authorList>
            <person name="Varghese N."/>
            <person name="Submissions S."/>
        </authorList>
    </citation>
    <scope>NUCLEOTIDE SEQUENCE [LARGE SCALE GENOMIC DNA]</scope>
    <source>
        <strain evidence="4 5">DSM 20664</strain>
    </source>
</reference>
<keyword evidence="3" id="KW-0732">Signal</keyword>
<dbReference type="SUPFAM" id="SSF53807">
    <property type="entry name" value="Helical backbone' metal receptor"/>
    <property type="match status" value="1"/>
</dbReference>
<accession>A0ABY1JDG0</accession>
<sequence>MKLKLQIDMLLSIIAIILVASLAPAAEGQPQLMAFTSVPPIAYCIERIGEGRVQVYSMISPSDDPHTFEPKPKQMASLSKAGIYFSTDFPFERVILPKIKSSNPNLAVVDVGYGLPGYGNEQDPHIWTSPLAMLKIADNVYRGIISADPKGAEVYRKNFQDFLGDIVALDIKIWDTLKGVRGKKFVVFHPSWGRFAKDYGLTQVPIEVEGKEPKGADLARLIEEAKAEGVKAIFVSPQHSKKGAKAVADAIGARLTEIDPLSKDWANNLLSVANTFARVL</sequence>
<evidence type="ECO:0000313" key="4">
    <source>
        <dbReference type="EMBL" id="SIN68379.1"/>
    </source>
</evidence>
<dbReference type="PANTHER" id="PTHR42953">
    <property type="entry name" value="HIGH-AFFINITY ZINC UPTAKE SYSTEM PROTEIN ZNUA-RELATED"/>
    <property type="match status" value="1"/>
</dbReference>
<gene>
    <name evidence="4" type="ORF">SAMN05444368_1161</name>
</gene>
<evidence type="ECO:0000313" key="5">
    <source>
        <dbReference type="Proteomes" id="UP000185093"/>
    </source>
</evidence>
<dbReference type="Pfam" id="PF01297">
    <property type="entry name" value="ZnuA"/>
    <property type="match status" value="1"/>
</dbReference>
<dbReference type="Gene3D" id="3.40.50.1980">
    <property type="entry name" value="Nitrogenase molybdenum iron protein domain"/>
    <property type="match status" value="2"/>
</dbReference>
<name>A0ABY1JDG0_9BACT</name>
<keyword evidence="2" id="KW-0813">Transport</keyword>
<comment type="similarity">
    <text evidence="1">Belongs to the bacterial solute-binding protein 9 family.</text>
</comment>
<evidence type="ECO:0000256" key="1">
    <source>
        <dbReference type="ARBA" id="ARBA00011028"/>
    </source>
</evidence>
<dbReference type="RefSeq" id="WP_074199564.1">
    <property type="nucleotide sequence ID" value="NZ_FSQZ01000001.1"/>
</dbReference>
<dbReference type="PANTHER" id="PTHR42953:SF3">
    <property type="entry name" value="HIGH-AFFINITY ZINC UPTAKE SYSTEM PROTEIN ZNUA"/>
    <property type="match status" value="1"/>
</dbReference>
<dbReference type="EMBL" id="FSQZ01000001">
    <property type="protein sequence ID" value="SIN68379.1"/>
    <property type="molecule type" value="Genomic_DNA"/>
</dbReference>
<evidence type="ECO:0000256" key="2">
    <source>
        <dbReference type="ARBA" id="ARBA00022448"/>
    </source>
</evidence>
<dbReference type="InterPro" id="IPR006127">
    <property type="entry name" value="ZnuA-like"/>
</dbReference>
<proteinExistence type="inferred from homology"/>
<keyword evidence="5" id="KW-1185">Reference proteome</keyword>
<dbReference type="Proteomes" id="UP000185093">
    <property type="component" value="Unassembled WGS sequence"/>
</dbReference>
<evidence type="ECO:0000256" key="3">
    <source>
        <dbReference type="ARBA" id="ARBA00022729"/>
    </source>
</evidence>
<organism evidence="4 5">
    <name type="scientific">Acetomicrobium flavidum</name>
    <dbReference type="NCBI Taxonomy" id="49896"/>
    <lineage>
        <taxon>Bacteria</taxon>
        <taxon>Thermotogati</taxon>
        <taxon>Synergistota</taxon>
        <taxon>Synergistia</taxon>
        <taxon>Synergistales</taxon>
        <taxon>Acetomicrobiaceae</taxon>
        <taxon>Acetomicrobium</taxon>
    </lineage>
</organism>
<protein>
    <submittedName>
        <fullName evidence="4">Zinc transport system substrate-binding protein</fullName>
    </submittedName>
</protein>
<dbReference type="InterPro" id="IPR050492">
    <property type="entry name" value="Bact_metal-bind_prot9"/>
</dbReference>
<comment type="caution">
    <text evidence="4">The sequence shown here is derived from an EMBL/GenBank/DDBJ whole genome shotgun (WGS) entry which is preliminary data.</text>
</comment>